<dbReference type="Gene3D" id="2.40.100.10">
    <property type="entry name" value="Cyclophilin-like"/>
    <property type="match status" value="1"/>
</dbReference>
<accession>A0A369L5K3</accession>
<keyword evidence="3" id="KW-0067">ATP-binding</keyword>
<dbReference type="RefSeq" id="WP_114616417.1">
    <property type="nucleotide sequence ID" value="NZ_PPTO01000028.1"/>
</dbReference>
<keyword evidence="1" id="KW-0547">Nucleotide-binding</keyword>
<feature type="domain" description="Carboxyltransferase" evidence="4">
    <location>
        <begin position="4"/>
        <end position="205"/>
    </location>
</feature>
<dbReference type="NCBIfam" id="TIGR00370">
    <property type="entry name" value="5-oxoprolinase subunit PxpB"/>
    <property type="match status" value="1"/>
</dbReference>
<evidence type="ECO:0000256" key="1">
    <source>
        <dbReference type="ARBA" id="ARBA00022741"/>
    </source>
</evidence>
<dbReference type="Pfam" id="PF02682">
    <property type="entry name" value="CT_C_D"/>
    <property type="match status" value="1"/>
</dbReference>
<comment type="caution">
    <text evidence="5">The sequence shown here is derived from an EMBL/GenBank/DDBJ whole genome shotgun (WGS) entry which is preliminary data.</text>
</comment>
<dbReference type="Gene3D" id="3.30.1360.40">
    <property type="match status" value="1"/>
</dbReference>
<dbReference type="GO" id="GO:0016787">
    <property type="term" value="F:hydrolase activity"/>
    <property type="evidence" value="ECO:0007669"/>
    <property type="project" value="UniProtKB-KW"/>
</dbReference>
<gene>
    <name evidence="5" type="ORF">C1881_10225</name>
</gene>
<dbReference type="SUPFAM" id="SSF50891">
    <property type="entry name" value="Cyclophilin-like"/>
    <property type="match status" value="1"/>
</dbReference>
<sequence>MRPYQISVCGDSAINIVVADTISAEASALVRSAAARIQAAGIAGIEDIVPTFCAVMVAYNPETISYEELVSAAHANLDGLSAEGASAGKTIVIPVCYGGEFGPDLEHVAQFHGITPDEVVRLHTEPTYLIAMLGFLPGFAYLSGLNPDLETPRLEVPRVRIEAGAVGIGGAQTGIYPLPSPGGWQIIGRSPLRPYDAEREPAFLYAAGDSIEFEAISPDEYAEIEAALQAGTYKYREKEAM</sequence>
<dbReference type="InterPro" id="IPR029000">
    <property type="entry name" value="Cyclophilin-like_dom_sf"/>
</dbReference>
<dbReference type="SMART" id="SM00796">
    <property type="entry name" value="AHS1"/>
    <property type="match status" value="1"/>
</dbReference>
<dbReference type="AlphaFoldDB" id="A0A369L5K3"/>
<evidence type="ECO:0000313" key="5">
    <source>
        <dbReference type="EMBL" id="RDB54654.1"/>
    </source>
</evidence>
<name>A0A369L5K3_9ACTN</name>
<reference evidence="5 6" key="1">
    <citation type="journal article" date="2018" name="Elife">
        <title>Discovery and characterization of a prevalent human gut bacterial enzyme sufficient for the inactivation of a family of plant toxins.</title>
        <authorList>
            <person name="Koppel N."/>
            <person name="Bisanz J.E."/>
            <person name="Pandelia M.E."/>
            <person name="Turnbaugh P.J."/>
            <person name="Balskus E.P."/>
        </authorList>
    </citation>
    <scope>NUCLEOTIDE SEQUENCE [LARGE SCALE GENOMIC DNA]</scope>
    <source>
        <strain evidence="5 6">OB21 GAM31</strain>
    </source>
</reference>
<evidence type="ECO:0000313" key="6">
    <source>
        <dbReference type="Proteomes" id="UP000253975"/>
    </source>
</evidence>
<keyword evidence="2 5" id="KW-0378">Hydrolase</keyword>
<organism evidence="5 6">
    <name type="scientific">Slackia isoflavoniconvertens</name>
    <dbReference type="NCBI Taxonomy" id="572010"/>
    <lineage>
        <taxon>Bacteria</taxon>
        <taxon>Bacillati</taxon>
        <taxon>Actinomycetota</taxon>
        <taxon>Coriobacteriia</taxon>
        <taxon>Eggerthellales</taxon>
        <taxon>Eggerthellaceae</taxon>
        <taxon>Slackia</taxon>
    </lineage>
</organism>
<dbReference type="Proteomes" id="UP000253975">
    <property type="component" value="Unassembled WGS sequence"/>
</dbReference>
<dbReference type="SUPFAM" id="SSF160467">
    <property type="entry name" value="PH0987 N-terminal domain-like"/>
    <property type="match status" value="1"/>
</dbReference>
<dbReference type="InterPro" id="IPR010016">
    <property type="entry name" value="PxpB"/>
</dbReference>
<evidence type="ECO:0000256" key="2">
    <source>
        <dbReference type="ARBA" id="ARBA00022801"/>
    </source>
</evidence>
<evidence type="ECO:0000256" key="3">
    <source>
        <dbReference type="ARBA" id="ARBA00022840"/>
    </source>
</evidence>
<dbReference type="PANTHER" id="PTHR34698">
    <property type="entry name" value="5-OXOPROLINASE SUBUNIT B"/>
    <property type="match status" value="1"/>
</dbReference>
<dbReference type="GO" id="GO:0005524">
    <property type="term" value="F:ATP binding"/>
    <property type="evidence" value="ECO:0007669"/>
    <property type="project" value="UniProtKB-KW"/>
</dbReference>
<dbReference type="PANTHER" id="PTHR34698:SF2">
    <property type="entry name" value="5-OXOPROLINASE SUBUNIT B"/>
    <property type="match status" value="1"/>
</dbReference>
<dbReference type="InterPro" id="IPR003833">
    <property type="entry name" value="CT_C_D"/>
</dbReference>
<protein>
    <submittedName>
        <fullName evidence="5">Allophanate hydrolase</fullName>
    </submittedName>
</protein>
<proteinExistence type="predicted"/>
<dbReference type="EMBL" id="PPTO01000028">
    <property type="protein sequence ID" value="RDB54654.1"/>
    <property type="molecule type" value="Genomic_DNA"/>
</dbReference>
<evidence type="ECO:0000259" key="4">
    <source>
        <dbReference type="SMART" id="SM00796"/>
    </source>
</evidence>